<dbReference type="CDD" id="cd14958">
    <property type="entry name" value="NHL_PAL_like"/>
    <property type="match status" value="1"/>
</dbReference>
<dbReference type="Pfam" id="PF01436">
    <property type="entry name" value="NHL"/>
    <property type="match status" value="2"/>
</dbReference>
<dbReference type="Gene3D" id="2.120.10.30">
    <property type="entry name" value="TolB, C-terminal domain"/>
    <property type="match status" value="1"/>
</dbReference>
<evidence type="ECO:0000256" key="1">
    <source>
        <dbReference type="ARBA" id="ARBA00022729"/>
    </source>
</evidence>
<comment type="caution">
    <text evidence="5">The sequence shown here is derived from an EMBL/GenBank/DDBJ whole genome shotgun (WGS) entry which is preliminary data.</text>
</comment>
<dbReference type="EMBL" id="PNCO02000001">
    <property type="protein sequence ID" value="NKC19543.1"/>
    <property type="molecule type" value="Genomic_DNA"/>
</dbReference>
<feature type="repeat" description="NHL" evidence="4">
    <location>
        <begin position="197"/>
        <end position="236"/>
    </location>
</feature>
<feature type="repeat" description="NHL" evidence="4">
    <location>
        <begin position="159"/>
        <end position="189"/>
    </location>
</feature>
<evidence type="ECO:0000256" key="4">
    <source>
        <dbReference type="PROSITE-ProRule" id="PRU00504"/>
    </source>
</evidence>
<gene>
    <name evidence="5" type="ORF">CWC29_011940</name>
</gene>
<evidence type="ECO:0000256" key="2">
    <source>
        <dbReference type="ARBA" id="ARBA00022737"/>
    </source>
</evidence>
<keyword evidence="3" id="KW-0325">Glycoprotein</keyword>
<proteinExistence type="predicted"/>
<keyword evidence="2" id="KW-0677">Repeat</keyword>
<accession>A0A8T6YPP4</accession>
<name>A0A8T6YPP4_9GAMM</name>
<evidence type="ECO:0000313" key="6">
    <source>
        <dbReference type="Proteomes" id="UP000307537"/>
    </source>
</evidence>
<dbReference type="InterPro" id="IPR001258">
    <property type="entry name" value="NHL_repeat"/>
</dbReference>
<evidence type="ECO:0000313" key="5">
    <source>
        <dbReference type="EMBL" id="NKC19543.1"/>
    </source>
</evidence>
<reference evidence="5" key="1">
    <citation type="submission" date="2019-10" db="EMBL/GenBank/DDBJ databases">
        <authorList>
            <person name="Paulsen S."/>
        </authorList>
    </citation>
    <scope>NUCLEOTIDE SEQUENCE</scope>
    <source>
        <strain evidence="5">S4498</strain>
    </source>
</reference>
<sequence length="320" mass="36346">MALPTSEIKLMNTKYYSKFLQYFFLMMFIAITQNSLAAQGGKQQQDAKHVDLTLPKDWYLGEVTGLEFLPNGDLVVFNRGLHPLLIFSATGQFKREIGLGLFAVPHGLFVDSQGSIWTTDQQTHQVLKLNPEGNIELILGRKDFKGLGWFENGYQVNLFTSPSDVALDSKGNIYVADGGNFRIVKFDQYGKLVKAWGEKGELPGQFNFPHSLYIDADDTLYVTDRQNARIQLFDTEGEFLKQWKDIGFPYEIERLNANSLVISDARSGEINKIDFNGQVTERLGKWGKRESEFGFPHGLAVNHKGEIYVGELLNWRVQKF</sequence>
<keyword evidence="6" id="KW-1185">Reference proteome</keyword>
<feature type="repeat" description="NHL" evidence="4">
    <location>
        <begin position="91"/>
        <end position="132"/>
    </location>
</feature>
<organism evidence="5 6">
    <name type="scientific">Pseudoalteromonas galatheae</name>
    <dbReference type="NCBI Taxonomy" id="579562"/>
    <lineage>
        <taxon>Bacteria</taxon>
        <taxon>Pseudomonadati</taxon>
        <taxon>Pseudomonadota</taxon>
        <taxon>Gammaproteobacteria</taxon>
        <taxon>Alteromonadales</taxon>
        <taxon>Pseudoalteromonadaceae</taxon>
        <taxon>Pseudoalteromonas</taxon>
    </lineage>
</organism>
<dbReference type="SUPFAM" id="SSF101898">
    <property type="entry name" value="NHL repeat"/>
    <property type="match status" value="1"/>
</dbReference>
<dbReference type="Proteomes" id="UP000307537">
    <property type="component" value="Unassembled WGS sequence"/>
</dbReference>
<evidence type="ECO:0000256" key="3">
    <source>
        <dbReference type="ARBA" id="ARBA00023180"/>
    </source>
</evidence>
<dbReference type="AlphaFoldDB" id="A0A8T6YPP4"/>
<evidence type="ECO:0008006" key="7">
    <source>
        <dbReference type="Google" id="ProtNLM"/>
    </source>
</evidence>
<keyword evidence="1" id="KW-0732">Signal</keyword>
<dbReference type="PANTHER" id="PTHR10680">
    <property type="entry name" value="PEPTIDYL-GLYCINE ALPHA-AMIDATING MONOOXYGENASE"/>
    <property type="match status" value="1"/>
</dbReference>
<dbReference type="InterPro" id="IPR011042">
    <property type="entry name" value="6-blade_b-propeller_TolB-like"/>
</dbReference>
<protein>
    <recommendedName>
        <fullName evidence="7">6-bladed beta-propeller</fullName>
    </recommendedName>
</protein>
<dbReference type="PROSITE" id="PS51125">
    <property type="entry name" value="NHL"/>
    <property type="match status" value="3"/>
</dbReference>
<dbReference type="PANTHER" id="PTHR10680:SF38">
    <property type="entry name" value="BLL1368 PROTEIN"/>
    <property type="match status" value="1"/>
</dbReference>